<evidence type="ECO:0000313" key="2">
    <source>
        <dbReference type="Proteomes" id="UP001367508"/>
    </source>
</evidence>
<organism evidence="1 2">
    <name type="scientific">Canavalia gladiata</name>
    <name type="common">Sword bean</name>
    <name type="synonym">Dolichos gladiatus</name>
    <dbReference type="NCBI Taxonomy" id="3824"/>
    <lineage>
        <taxon>Eukaryota</taxon>
        <taxon>Viridiplantae</taxon>
        <taxon>Streptophyta</taxon>
        <taxon>Embryophyta</taxon>
        <taxon>Tracheophyta</taxon>
        <taxon>Spermatophyta</taxon>
        <taxon>Magnoliopsida</taxon>
        <taxon>eudicotyledons</taxon>
        <taxon>Gunneridae</taxon>
        <taxon>Pentapetalae</taxon>
        <taxon>rosids</taxon>
        <taxon>fabids</taxon>
        <taxon>Fabales</taxon>
        <taxon>Fabaceae</taxon>
        <taxon>Papilionoideae</taxon>
        <taxon>50 kb inversion clade</taxon>
        <taxon>NPAAA clade</taxon>
        <taxon>indigoferoid/millettioid clade</taxon>
        <taxon>Phaseoleae</taxon>
        <taxon>Canavalia</taxon>
    </lineage>
</organism>
<keyword evidence="2" id="KW-1185">Reference proteome</keyword>
<dbReference type="EMBL" id="JAYMYQ010000008">
    <property type="protein sequence ID" value="KAK7315349.1"/>
    <property type="molecule type" value="Genomic_DNA"/>
</dbReference>
<dbReference type="Proteomes" id="UP001367508">
    <property type="component" value="Unassembled WGS sequence"/>
</dbReference>
<proteinExistence type="predicted"/>
<dbReference type="AlphaFoldDB" id="A0AAN9PZC3"/>
<gene>
    <name evidence="1" type="ORF">VNO77_33890</name>
</gene>
<name>A0AAN9PZC3_CANGL</name>
<evidence type="ECO:0000313" key="1">
    <source>
        <dbReference type="EMBL" id="KAK7315349.1"/>
    </source>
</evidence>
<accession>A0AAN9PZC3</accession>
<sequence length="84" mass="9330">MCRWHCCPGSLGKAFPMSLLFAKSEALTCAYTGVHQHVALTRREEDIVGRILKANTALTMVLMICDILTLDMRLARTCGKFTTP</sequence>
<reference evidence="1 2" key="1">
    <citation type="submission" date="2024-01" db="EMBL/GenBank/DDBJ databases">
        <title>The genomes of 5 underutilized Papilionoideae crops provide insights into root nodulation and disease resistanc.</title>
        <authorList>
            <person name="Jiang F."/>
        </authorList>
    </citation>
    <scope>NUCLEOTIDE SEQUENCE [LARGE SCALE GENOMIC DNA]</scope>
    <source>
        <strain evidence="1">LVBAO_FW01</strain>
        <tissue evidence="1">Leaves</tissue>
    </source>
</reference>
<comment type="caution">
    <text evidence="1">The sequence shown here is derived from an EMBL/GenBank/DDBJ whole genome shotgun (WGS) entry which is preliminary data.</text>
</comment>
<protein>
    <submittedName>
        <fullName evidence="1">Uncharacterized protein</fullName>
    </submittedName>
</protein>